<keyword evidence="6" id="KW-0217">Developmental protein</keyword>
<dbReference type="EMBL" id="JNBS01003410">
    <property type="protein sequence ID" value="OQR87399.1"/>
    <property type="molecule type" value="Genomic_DNA"/>
</dbReference>
<feature type="region of interest" description="Disordered" evidence="15">
    <location>
        <begin position="305"/>
        <end position="363"/>
    </location>
</feature>
<keyword evidence="8" id="KW-0493">Microtubule</keyword>
<accession>A0A1V9YNW0</accession>
<organism evidence="16 17">
    <name type="scientific">Thraustotheca clavata</name>
    <dbReference type="NCBI Taxonomy" id="74557"/>
    <lineage>
        <taxon>Eukaryota</taxon>
        <taxon>Sar</taxon>
        <taxon>Stramenopiles</taxon>
        <taxon>Oomycota</taxon>
        <taxon>Saprolegniomycetes</taxon>
        <taxon>Saprolegniales</taxon>
        <taxon>Achlyaceae</taxon>
        <taxon>Thraustotheca</taxon>
    </lineage>
</organism>
<feature type="compositionally biased region" description="Acidic residues" evidence="15">
    <location>
        <begin position="310"/>
        <end position="321"/>
    </location>
</feature>
<sequence length="363" mass="40452">MDSIKSKDIFAVLSGMENSGEDAVDGTKSKEGEDSYTLVLGAKNSGKTSLVMYFLNPTKMDEPKPTAALDYLYARRAVSGSNRKAVAHIWELATTKRVKELMCVPLSTERVLQSVVLIVLDLSIPGDVIPALVKWISLLRTVINDVLAKVPAEAVEKQKNEAMNRYSSSHPDRREVSPLAIPTLIVCSKFDSFQNEDSVKKKGIIQALRYIAHTYGATLLFTSVKDKGLGTQFRTVLNSYVFHTEGKTTKEVEATKGVFVPAGADTFEDIGMPKGGRPVDFDESSPEKRLKAWIKIIAEIYPPSTNVPDWTDDGAEEEKDDSEEKYPEPAIDAMRRQKREELRRYREKKAQQGKKSSKKDAKD</sequence>
<evidence type="ECO:0000256" key="6">
    <source>
        <dbReference type="ARBA" id="ARBA00022473"/>
    </source>
</evidence>
<dbReference type="AlphaFoldDB" id="A0A1V9YNW0"/>
<dbReference type="GO" id="GO:0035735">
    <property type="term" value="P:intraciliary transport involved in cilium assembly"/>
    <property type="evidence" value="ECO:0007669"/>
    <property type="project" value="InterPro"/>
</dbReference>
<dbReference type="GO" id="GO:0005930">
    <property type="term" value="C:axoneme"/>
    <property type="evidence" value="ECO:0007669"/>
    <property type="project" value="UniProtKB-SubCell"/>
</dbReference>
<dbReference type="InterPro" id="IPR040045">
    <property type="entry name" value="DYNC2LI1"/>
</dbReference>
<dbReference type="InterPro" id="IPR022780">
    <property type="entry name" value="Dynein_light_int_chain"/>
</dbReference>
<dbReference type="Pfam" id="PF05783">
    <property type="entry name" value="DLIC"/>
    <property type="match status" value="2"/>
</dbReference>
<dbReference type="OrthoDB" id="10263060at2759"/>
<dbReference type="Gene3D" id="3.40.50.300">
    <property type="entry name" value="P-loop containing nucleotide triphosphate hydrolases"/>
    <property type="match status" value="1"/>
</dbReference>
<name>A0A1V9YNW0_9STRA</name>
<evidence type="ECO:0000313" key="16">
    <source>
        <dbReference type="EMBL" id="OQR87399.1"/>
    </source>
</evidence>
<evidence type="ECO:0000256" key="10">
    <source>
        <dbReference type="ARBA" id="ARBA00023017"/>
    </source>
</evidence>
<keyword evidence="10" id="KW-0243">Dynein</keyword>
<keyword evidence="9" id="KW-0970">Cilium biogenesis/degradation</keyword>
<dbReference type="Proteomes" id="UP000243217">
    <property type="component" value="Unassembled WGS sequence"/>
</dbReference>
<comment type="subcellular location">
    <subcellularLocation>
        <location evidence="3">Cytoplasm</location>
        <location evidence="3">Cytoskeleton</location>
        <location evidence="3">Cilium axoneme</location>
    </subcellularLocation>
    <subcellularLocation>
        <location evidence="1">Cytoplasm</location>
        <location evidence="1">Cytoskeleton</location>
        <location evidence="1">Cilium basal body</location>
    </subcellularLocation>
    <subcellularLocation>
        <location evidence="2">Cytoplasm</location>
        <location evidence="2">Cytoskeleton</location>
        <location evidence="2">Microtubule organizing center</location>
        <location evidence="2">Centrosome</location>
    </subcellularLocation>
</comment>
<keyword evidence="14" id="KW-0966">Cell projection</keyword>
<dbReference type="GO" id="GO:0045504">
    <property type="term" value="F:dynein heavy chain binding"/>
    <property type="evidence" value="ECO:0007669"/>
    <property type="project" value="TreeGrafter"/>
</dbReference>
<keyword evidence="13" id="KW-0206">Cytoskeleton</keyword>
<evidence type="ECO:0000256" key="13">
    <source>
        <dbReference type="ARBA" id="ARBA00023212"/>
    </source>
</evidence>
<protein>
    <recommendedName>
        <fullName evidence="5">Cytoplasmic dynein 2 light intermediate chain 1</fullName>
    </recommendedName>
</protein>
<keyword evidence="12" id="KW-0505">Motor protein</keyword>
<evidence type="ECO:0000256" key="2">
    <source>
        <dbReference type="ARBA" id="ARBA00004300"/>
    </source>
</evidence>
<dbReference type="STRING" id="74557.A0A1V9YNW0"/>
<keyword evidence="11" id="KW-0969">Cilium</keyword>
<evidence type="ECO:0000256" key="3">
    <source>
        <dbReference type="ARBA" id="ARBA00004430"/>
    </source>
</evidence>
<dbReference type="GO" id="GO:0005813">
    <property type="term" value="C:centrosome"/>
    <property type="evidence" value="ECO:0007669"/>
    <property type="project" value="UniProtKB-SubCell"/>
</dbReference>
<evidence type="ECO:0000256" key="7">
    <source>
        <dbReference type="ARBA" id="ARBA00022490"/>
    </source>
</evidence>
<proteinExistence type="inferred from homology"/>
<evidence type="ECO:0000256" key="1">
    <source>
        <dbReference type="ARBA" id="ARBA00004120"/>
    </source>
</evidence>
<comment type="similarity">
    <text evidence="4">Belongs to the dynein light intermediate chain family.</text>
</comment>
<dbReference type="GO" id="GO:0036064">
    <property type="term" value="C:ciliary basal body"/>
    <property type="evidence" value="ECO:0007669"/>
    <property type="project" value="TreeGrafter"/>
</dbReference>
<evidence type="ECO:0000256" key="8">
    <source>
        <dbReference type="ARBA" id="ARBA00022701"/>
    </source>
</evidence>
<dbReference type="PANTHER" id="PTHR13236:SF0">
    <property type="entry name" value="CYTOPLASMIC DYNEIN 2 LIGHT INTERMEDIATE CHAIN 1"/>
    <property type="match status" value="1"/>
</dbReference>
<evidence type="ECO:0000256" key="5">
    <source>
        <dbReference type="ARBA" id="ARBA00018863"/>
    </source>
</evidence>
<dbReference type="GO" id="GO:0035721">
    <property type="term" value="P:intraciliary retrograde transport"/>
    <property type="evidence" value="ECO:0007669"/>
    <property type="project" value="InterPro"/>
</dbReference>
<evidence type="ECO:0000256" key="12">
    <source>
        <dbReference type="ARBA" id="ARBA00023175"/>
    </source>
</evidence>
<dbReference type="InterPro" id="IPR027417">
    <property type="entry name" value="P-loop_NTPase"/>
</dbReference>
<evidence type="ECO:0000256" key="11">
    <source>
        <dbReference type="ARBA" id="ARBA00023069"/>
    </source>
</evidence>
<dbReference type="SUPFAM" id="SSF52540">
    <property type="entry name" value="P-loop containing nucleoside triphosphate hydrolases"/>
    <property type="match status" value="1"/>
</dbReference>
<keyword evidence="7" id="KW-0963">Cytoplasm</keyword>
<comment type="caution">
    <text evidence="16">The sequence shown here is derived from an EMBL/GenBank/DDBJ whole genome shotgun (WGS) entry which is preliminary data.</text>
</comment>
<reference evidence="16 17" key="1">
    <citation type="journal article" date="2014" name="Genome Biol. Evol.">
        <title>The secreted proteins of Achlya hypogyna and Thraustotheca clavata identify the ancestral oomycete secretome and reveal gene acquisitions by horizontal gene transfer.</title>
        <authorList>
            <person name="Misner I."/>
            <person name="Blouin N."/>
            <person name="Leonard G."/>
            <person name="Richards T.A."/>
            <person name="Lane C.E."/>
        </authorList>
    </citation>
    <scope>NUCLEOTIDE SEQUENCE [LARGE SCALE GENOMIC DNA]</scope>
    <source>
        <strain evidence="16 17">ATCC 34112</strain>
    </source>
</reference>
<gene>
    <name evidence="16" type="ORF">THRCLA_10462</name>
</gene>
<feature type="compositionally biased region" description="Basic and acidic residues" evidence="15">
    <location>
        <begin position="322"/>
        <end position="350"/>
    </location>
</feature>
<dbReference type="GO" id="GO:0005874">
    <property type="term" value="C:microtubule"/>
    <property type="evidence" value="ECO:0007669"/>
    <property type="project" value="UniProtKB-KW"/>
</dbReference>
<dbReference type="PANTHER" id="PTHR13236">
    <property type="entry name" value="DYNEIN 2 LIGHT INTERMEDIATE CHAIN, ISOFORM 2"/>
    <property type="match status" value="1"/>
</dbReference>
<keyword evidence="17" id="KW-1185">Reference proteome</keyword>
<evidence type="ECO:0000256" key="4">
    <source>
        <dbReference type="ARBA" id="ARBA00006831"/>
    </source>
</evidence>
<dbReference type="GO" id="GO:0005868">
    <property type="term" value="C:cytoplasmic dynein complex"/>
    <property type="evidence" value="ECO:0007669"/>
    <property type="project" value="InterPro"/>
</dbReference>
<evidence type="ECO:0000256" key="15">
    <source>
        <dbReference type="SAM" id="MobiDB-lite"/>
    </source>
</evidence>
<evidence type="ECO:0000256" key="9">
    <source>
        <dbReference type="ARBA" id="ARBA00022794"/>
    </source>
</evidence>
<evidence type="ECO:0000313" key="17">
    <source>
        <dbReference type="Proteomes" id="UP000243217"/>
    </source>
</evidence>
<evidence type="ECO:0000256" key="14">
    <source>
        <dbReference type="ARBA" id="ARBA00023273"/>
    </source>
</evidence>